<accession>A0A5K7S9B1</accession>
<keyword evidence="3" id="KW-1185">Reference proteome</keyword>
<dbReference type="Proteomes" id="UP001193389">
    <property type="component" value="Chromosome"/>
</dbReference>
<organism evidence="2 3">
    <name type="scientific">Aquipluma nitroreducens</name>
    <dbReference type="NCBI Taxonomy" id="2010828"/>
    <lineage>
        <taxon>Bacteria</taxon>
        <taxon>Pseudomonadati</taxon>
        <taxon>Bacteroidota</taxon>
        <taxon>Bacteroidia</taxon>
        <taxon>Marinilabiliales</taxon>
        <taxon>Prolixibacteraceae</taxon>
        <taxon>Aquipluma</taxon>
    </lineage>
</organism>
<proteinExistence type="predicted"/>
<keyword evidence="1" id="KW-0812">Transmembrane</keyword>
<reference evidence="2" key="1">
    <citation type="journal article" date="2020" name="Int. J. Syst. Evol. Microbiol.">
        <title>Aquipluma nitroreducens gen. nov. sp. nov., a novel facultatively anaerobic bacterium isolated from a freshwater lake.</title>
        <authorList>
            <person name="Watanabe M."/>
            <person name="Kojima H."/>
            <person name="Fukui M."/>
        </authorList>
    </citation>
    <scope>NUCLEOTIDE SEQUENCE</scope>
    <source>
        <strain evidence="2">MeG22</strain>
    </source>
</reference>
<sequence length="86" mass="9429">MNFIIKRINIVLLIVLGVTIVAGLILMATGNEKLSTDFFLIAAVTSPIFLATKGIGFIIENQLWKAFLSILLLSVVCMLSILFVFV</sequence>
<feature type="transmembrane region" description="Helical" evidence="1">
    <location>
        <begin position="66"/>
        <end position="85"/>
    </location>
</feature>
<feature type="transmembrane region" description="Helical" evidence="1">
    <location>
        <begin position="38"/>
        <end position="59"/>
    </location>
</feature>
<name>A0A5K7S9B1_9BACT</name>
<evidence type="ECO:0000313" key="3">
    <source>
        <dbReference type="Proteomes" id="UP001193389"/>
    </source>
</evidence>
<keyword evidence="1" id="KW-0472">Membrane</keyword>
<dbReference type="AlphaFoldDB" id="A0A5K7S9B1"/>
<evidence type="ECO:0000313" key="2">
    <source>
        <dbReference type="EMBL" id="BBE17904.1"/>
    </source>
</evidence>
<dbReference type="RefSeq" id="WP_318350863.1">
    <property type="nucleotide sequence ID" value="NZ_AP018694.1"/>
</dbReference>
<gene>
    <name evidence="2" type="ORF">AQPE_2063</name>
</gene>
<protein>
    <submittedName>
        <fullName evidence="2">Uncharacterized protein</fullName>
    </submittedName>
</protein>
<dbReference type="KEGG" id="anf:AQPE_2063"/>
<keyword evidence="1" id="KW-1133">Transmembrane helix</keyword>
<evidence type="ECO:0000256" key="1">
    <source>
        <dbReference type="SAM" id="Phobius"/>
    </source>
</evidence>
<feature type="transmembrane region" description="Helical" evidence="1">
    <location>
        <begin position="7"/>
        <end position="26"/>
    </location>
</feature>
<dbReference type="EMBL" id="AP018694">
    <property type="protein sequence ID" value="BBE17904.1"/>
    <property type="molecule type" value="Genomic_DNA"/>
</dbReference>